<dbReference type="Proteomes" id="UP000273982">
    <property type="component" value="Chromosome"/>
</dbReference>
<evidence type="ECO:0000256" key="4">
    <source>
        <dbReference type="ARBA" id="ARBA00023284"/>
    </source>
</evidence>
<dbReference type="InterPro" id="IPR013740">
    <property type="entry name" value="Redoxin"/>
</dbReference>
<dbReference type="GO" id="GO:0008379">
    <property type="term" value="F:thioredoxin peroxidase activity"/>
    <property type="evidence" value="ECO:0007669"/>
    <property type="project" value="InterPro"/>
</dbReference>
<evidence type="ECO:0000256" key="1">
    <source>
        <dbReference type="ARBA" id="ARBA00022559"/>
    </source>
</evidence>
<dbReference type="GO" id="GO:0034599">
    <property type="term" value="P:cellular response to oxidative stress"/>
    <property type="evidence" value="ECO:0007669"/>
    <property type="project" value="InterPro"/>
</dbReference>
<dbReference type="RefSeq" id="WP_124739406.1">
    <property type="nucleotide sequence ID" value="NZ_CP034086.1"/>
</dbReference>
<evidence type="ECO:0000256" key="2">
    <source>
        <dbReference type="ARBA" id="ARBA00022862"/>
    </source>
</evidence>
<comment type="catalytic activity">
    <reaction evidence="6">
        <text>a hydroperoxide + 2 glutathione = an alcohol + glutathione disulfide + H2O</text>
        <dbReference type="Rhea" id="RHEA:62632"/>
        <dbReference type="ChEBI" id="CHEBI:15377"/>
        <dbReference type="ChEBI" id="CHEBI:30879"/>
        <dbReference type="ChEBI" id="CHEBI:35924"/>
        <dbReference type="ChEBI" id="CHEBI:57925"/>
        <dbReference type="ChEBI" id="CHEBI:58297"/>
        <dbReference type="EC" id="1.11.1.27"/>
    </reaction>
</comment>
<evidence type="ECO:0000313" key="8">
    <source>
        <dbReference type="EMBL" id="AZG77758.1"/>
    </source>
</evidence>
<dbReference type="PROSITE" id="PS51352">
    <property type="entry name" value="THIOREDOXIN_2"/>
    <property type="match status" value="1"/>
</dbReference>
<dbReference type="EC" id="1.11.1.27" evidence="6"/>
<evidence type="ECO:0000313" key="9">
    <source>
        <dbReference type="Proteomes" id="UP000273982"/>
    </source>
</evidence>
<evidence type="ECO:0000256" key="3">
    <source>
        <dbReference type="ARBA" id="ARBA00023002"/>
    </source>
</evidence>
<dbReference type="InterPro" id="IPR036249">
    <property type="entry name" value="Thioredoxin-like_sf"/>
</dbReference>
<evidence type="ECO:0000259" key="7">
    <source>
        <dbReference type="PROSITE" id="PS51352"/>
    </source>
</evidence>
<dbReference type="InterPro" id="IPR037944">
    <property type="entry name" value="PRX5-like"/>
</dbReference>
<dbReference type="GO" id="GO:0045454">
    <property type="term" value="P:cell redox homeostasis"/>
    <property type="evidence" value="ECO:0007669"/>
    <property type="project" value="TreeGrafter"/>
</dbReference>
<proteinExistence type="inferred from homology"/>
<evidence type="ECO:0000256" key="6">
    <source>
        <dbReference type="RuleBase" id="RU366011"/>
    </source>
</evidence>
<dbReference type="Pfam" id="PF08534">
    <property type="entry name" value="Redoxin"/>
    <property type="match status" value="1"/>
</dbReference>
<keyword evidence="2 6" id="KW-0049">Antioxidant</keyword>
<comment type="similarity">
    <text evidence="6">Belongs to the peroxiredoxin family. Prx5 subfamily.</text>
</comment>
<keyword evidence="3 6" id="KW-0560">Oxidoreductase</keyword>
<organism evidence="8 9">
    <name type="scientific">Methylocystis rosea</name>
    <dbReference type="NCBI Taxonomy" id="173366"/>
    <lineage>
        <taxon>Bacteria</taxon>
        <taxon>Pseudomonadati</taxon>
        <taxon>Pseudomonadota</taxon>
        <taxon>Alphaproteobacteria</taxon>
        <taxon>Hyphomicrobiales</taxon>
        <taxon>Methylocystaceae</taxon>
        <taxon>Methylocystis</taxon>
    </lineage>
</organism>
<dbReference type="KEGG" id="mros:EHO51_14045"/>
<reference evidence="8 9" key="1">
    <citation type="submission" date="2018-11" db="EMBL/GenBank/DDBJ databases">
        <title>Genome squencing of methanotrophic bacteria isolated from alkaline groundwater in Korea.</title>
        <authorList>
            <person name="Nguyen L.N."/>
        </authorList>
    </citation>
    <scope>NUCLEOTIDE SEQUENCE [LARGE SCALE GENOMIC DNA]</scope>
    <source>
        <strain evidence="8 9">GW6</strain>
    </source>
</reference>
<protein>
    <recommendedName>
        <fullName evidence="6">Glutathione-dependent peroxiredoxin</fullName>
        <ecNumber evidence="6">1.11.1.27</ecNumber>
    </recommendedName>
</protein>
<dbReference type="AlphaFoldDB" id="A0A3G8MAB6"/>
<feature type="active site" description="Cysteine sulfenic acid (-SOH) intermediate" evidence="5">
    <location>
        <position position="49"/>
    </location>
</feature>
<keyword evidence="4 6" id="KW-0676">Redox-active center</keyword>
<dbReference type="Gene3D" id="3.40.30.10">
    <property type="entry name" value="Glutaredoxin"/>
    <property type="match status" value="1"/>
</dbReference>
<accession>A0A3G8MAB6</accession>
<comment type="function">
    <text evidence="6">Thiol-specific peroxidase that catalyzes the reduction of hydrogen peroxide and organic hydroperoxides to water and alcohols, respectively. Plays a role in cell protection against oxidative stress by detoxifying peroxides.</text>
</comment>
<dbReference type="PANTHER" id="PTHR10430">
    <property type="entry name" value="PEROXIREDOXIN"/>
    <property type="match status" value="1"/>
</dbReference>
<dbReference type="PANTHER" id="PTHR10430:SF16">
    <property type="entry name" value="PEROXIREDOXIN-5, MITOCHONDRIAL"/>
    <property type="match status" value="1"/>
</dbReference>
<dbReference type="GO" id="GO:0042744">
    <property type="term" value="P:hydrogen peroxide catabolic process"/>
    <property type="evidence" value="ECO:0007669"/>
    <property type="project" value="TreeGrafter"/>
</dbReference>
<evidence type="ECO:0000256" key="5">
    <source>
        <dbReference type="PIRSR" id="PIRSR637944-1"/>
    </source>
</evidence>
<dbReference type="CDD" id="cd03013">
    <property type="entry name" value="PRX5_like"/>
    <property type="match status" value="1"/>
</dbReference>
<dbReference type="FunFam" id="3.40.30.10:FF:000020">
    <property type="entry name" value="Peroxiredoxin"/>
    <property type="match status" value="1"/>
</dbReference>
<feature type="domain" description="Thioredoxin" evidence="7">
    <location>
        <begin position="3"/>
        <end position="161"/>
    </location>
</feature>
<gene>
    <name evidence="8" type="ORF">EHO51_14045</name>
</gene>
<dbReference type="InterPro" id="IPR013766">
    <property type="entry name" value="Thioredoxin_domain"/>
</dbReference>
<keyword evidence="1 6" id="KW-0575">Peroxidase</keyword>
<name>A0A3G8MAB6_9HYPH</name>
<dbReference type="GO" id="GO:0005737">
    <property type="term" value="C:cytoplasm"/>
    <property type="evidence" value="ECO:0007669"/>
    <property type="project" value="TreeGrafter"/>
</dbReference>
<dbReference type="SUPFAM" id="SSF52833">
    <property type="entry name" value="Thioredoxin-like"/>
    <property type="match status" value="1"/>
</dbReference>
<dbReference type="EMBL" id="CP034086">
    <property type="protein sequence ID" value="AZG77758.1"/>
    <property type="molecule type" value="Genomic_DNA"/>
</dbReference>
<sequence>MTIKAGDRLPDVKLTVMGKNGPEPVATKDYFAGRRVALFSVPGAYTPTCHKKHLPGFIAKADEIKSKGVDAVAVTAVNDIFALDAWVKESGGGDKIDALADGSAAFAKALGLELDLTDAGLGVRGKRYSALIDDGVVKWINVEENSSEAKVSTAEATLAHL</sequence>